<proteinExistence type="predicted"/>
<accession>A0A6I2UM47</accession>
<gene>
    <name evidence="1" type="ORF">FYJ84_13740</name>
</gene>
<comment type="caution">
    <text evidence="1">The sequence shown here is derived from an EMBL/GenBank/DDBJ whole genome shotgun (WGS) entry which is preliminary data.</text>
</comment>
<evidence type="ECO:0000313" key="1">
    <source>
        <dbReference type="EMBL" id="MSU10022.1"/>
    </source>
</evidence>
<dbReference type="Proteomes" id="UP000433181">
    <property type="component" value="Unassembled WGS sequence"/>
</dbReference>
<organism evidence="1 2">
    <name type="scientific">Anaerovibrio slackiae</name>
    <dbReference type="NCBI Taxonomy" id="2652309"/>
    <lineage>
        <taxon>Bacteria</taxon>
        <taxon>Bacillati</taxon>
        <taxon>Bacillota</taxon>
        <taxon>Negativicutes</taxon>
        <taxon>Selenomonadales</taxon>
        <taxon>Selenomonadaceae</taxon>
        <taxon>Anaerovibrio</taxon>
    </lineage>
</organism>
<evidence type="ECO:0000313" key="2">
    <source>
        <dbReference type="Proteomes" id="UP000433181"/>
    </source>
</evidence>
<dbReference type="RefSeq" id="WP_154408187.1">
    <property type="nucleotide sequence ID" value="NZ_VUNR01000047.1"/>
</dbReference>
<dbReference type="GeneID" id="96779991"/>
<reference evidence="1 2" key="1">
    <citation type="submission" date="2019-08" db="EMBL/GenBank/DDBJ databases">
        <title>In-depth cultivation of the pig gut microbiome towards novel bacterial diversity and tailored functional studies.</title>
        <authorList>
            <person name="Wylensek D."/>
            <person name="Hitch T.C.A."/>
            <person name="Clavel T."/>
        </authorList>
    </citation>
    <scope>NUCLEOTIDE SEQUENCE [LARGE SCALE GENOMIC DNA]</scope>
    <source>
        <strain evidence="1 2">WCA-693-APC-5D-A</strain>
    </source>
</reference>
<dbReference type="AlphaFoldDB" id="A0A6I2UM47"/>
<protein>
    <submittedName>
        <fullName evidence="1">Uncharacterized protein</fullName>
    </submittedName>
</protein>
<keyword evidence="2" id="KW-1185">Reference proteome</keyword>
<name>A0A6I2UM47_9FIRM</name>
<dbReference type="EMBL" id="VUNR01000047">
    <property type="protein sequence ID" value="MSU10022.1"/>
    <property type="molecule type" value="Genomic_DNA"/>
</dbReference>
<sequence length="93" mass="10718">MYSDGWCEQGAIYTSLSNFSYTIESFILPYKDTNYQIIKTGEHAKPVSDEVSVWNYTIFIVDNGHYKYLNDLFNKIGVYAIGYVSDSTLKAYK</sequence>